<dbReference type="CDD" id="cd01335">
    <property type="entry name" value="Radical_SAM"/>
    <property type="match status" value="1"/>
</dbReference>
<evidence type="ECO:0000256" key="5">
    <source>
        <dbReference type="ARBA" id="ARBA00023601"/>
    </source>
</evidence>
<evidence type="ECO:0000313" key="7">
    <source>
        <dbReference type="Proteomes" id="UP000446866"/>
    </source>
</evidence>
<sequence length="440" mass="50905">MTKRRHIEQYQDMIARLYPELNRHDEESRTLSRTVTFQVTDDCNLACTYCYQHNKGKRKMSFEVAKKAIDNLLTGANGWDKYINPTISPAIVIDFIGGEPFLEVELMGQIIDYFRTKAIELHHPWAKLHCFSICSNGTLYQTEKVQIFLNRYKNHLSFSVTIDGSQRLHDSCRIFPDGRPSYDLAVAAAEDWMRRGGYMGSKITIAPGNIEHVADAIIHMYDLGYDEINANCVYEEGWALEHAKIFYKKLKEIADFWNEKDIVESHYLSLFEEDMFRPMEEDNNDNWCGGTGMMLAIDPDGYLYPCLRYMESSIGDKQPPLRIGHVDTGLALEECEKNCVDCLNKITRRSQSTDECFYCPIAEGCSWCSAYNYEIFGTPDARATYICEMHKARSLANVYFWNTYYKKHNINKAFAMHCPKEWAVPIIGSHEYEMLKSISE</sequence>
<dbReference type="InterPro" id="IPR058240">
    <property type="entry name" value="rSAM_sf"/>
</dbReference>
<reference evidence="6 7" key="1">
    <citation type="submission" date="2018-08" db="EMBL/GenBank/DDBJ databases">
        <title>Murine metabolic-syndrome-specific gut microbial biobank.</title>
        <authorList>
            <person name="Liu C."/>
        </authorList>
    </citation>
    <scope>NUCLEOTIDE SEQUENCE [LARGE SCALE GENOMIC DNA]</scope>
    <source>
        <strain evidence="6 7">28</strain>
    </source>
</reference>
<dbReference type="RefSeq" id="WP_160202302.1">
    <property type="nucleotide sequence ID" value="NZ_QXWK01000018.1"/>
</dbReference>
<evidence type="ECO:0000256" key="1">
    <source>
        <dbReference type="ARBA" id="ARBA00022691"/>
    </source>
</evidence>
<dbReference type="InterPro" id="IPR026412">
    <property type="entry name" value="rSAM_Cxxx_rpt"/>
</dbReference>
<keyword evidence="2" id="KW-0479">Metal-binding</keyword>
<dbReference type="Proteomes" id="UP000446866">
    <property type="component" value="Unassembled WGS sequence"/>
</dbReference>
<dbReference type="SFLD" id="SFLDS00029">
    <property type="entry name" value="Radical_SAM"/>
    <property type="match status" value="1"/>
</dbReference>
<dbReference type="InterPro" id="IPR013785">
    <property type="entry name" value="Aldolase_TIM"/>
</dbReference>
<comment type="similarity">
    <text evidence="5">Belongs to the radical SAM superfamily. Anaerobic sulfatase-maturating enzyme family.</text>
</comment>
<dbReference type="PANTHER" id="PTHR43273:SF3">
    <property type="entry name" value="ANAEROBIC SULFATASE-MATURATING ENZYME HOMOLOG ASLB-RELATED"/>
    <property type="match status" value="1"/>
</dbReference>
<keyword evidence="3" id="KW-0408">Iron</keyword>
<protein>
    <submittedName>
        <fullName evidence="6">Radical SAM peptide maturase, CXXX-repeat target family</fullName>
    </submittedName>
</protein>
<dbReference type="Pfam" id="PF13353">
    <property type="entry name" value="Fer4_12"/>
    <property type="match status" value="1"/>
</dbReference>
<gene>
    <name evidence="6" type="ORF">D0435_10165</name>
</gene>
<evidence type="ECO:0000256" key="3">
    <source>
        <dbReference type="ARBA" id="ARBA00023004"/>
    </source>
</evidence>
<evidence type="ECO:0000256" key="4">
    <source>
        <dbReference type="ARBA" id="ARBA00023014"/>
    </source>
</evidence>
<dbReference type="InterPro" id="IPR023867">
    <property type="entry name" value="Sulphatase_maturase_rSAM"/>
</dbReference>
<dbReference type="SUPFAM" id="SSF102114">
    <property type="entry name" value="Radical SAM enzymes"/>
    <property type="match status" value="1"/>
</dbReference>
<comment type="caution">
    <text evidence="6">The sequence shown here is derived from an EMBL/GenBank/DDBJ whole genome shotgun (WGS) entry which is preliminary data.</text>
</comment>
<dbReference type="GO" id="GO:0016491">
    <property type="term" value="F:oxidoreductase activity"/>
    <property type="evidence" value="ECO:0007669"/>
    <property type="project" value="InterPro"/>
</dbReference>
<accession>A0A845QLM6</accession>
<dbReference type="PANTHER" id="PTHR43273">
    <property type="entry name" value="ANAEROBIC SULFATASE-MATURATING ENZYME HOMOLOG ASLB-RELATED"/>
    <property type="match status" value="1"/>
</dbReference>
<dbReference type="SFLD" id="SFLDG01386">
    <property type="entry name" value="main_SPASM_domain-containing"/>
    <property type="match status" value="1"/>
</dbReference>
<dbReference type="NCBIfam" id="TIGR04115">
    <property type="entry name" value="rSAM_Cxxx_rpt"/>
    <property type="match status" value="1"/>
</dbReference>
<evidence type="ECO:0000313" key="6">
    <source>
        <dbReference type="EMBL" id="NBH62015.1"/>
    </source>
</evidence>
<keyword evidence="7" id="KW-1185">Reference proteome</keyword>
<dbReference type="InterPro" id="IPR007197">
    <property type="entry name" value="rSAM"/>
</dbReference>
<dbReference type="SFLD" id="SFLDG01384">
    <property type="entry name" value="thioether_bond_formation_requi"/>
    <property type="match status" value="1"/>
</dbReference>
<organism evidence="6 7">
    <name type="scientific">Anaerotruncus colihominis</name>
    <dbReference type="NCBI Taxonomy" id="169435"/>
    <lineage>
        <taxon>Bacteria</taxon>
        <taxon>Bacillati</taxon>
        <taxon>Bacillota</taxon>
        <taxon>Clostridia</taxon>
        <taxon>Eubacteriales</taxon>
        <taxon>Oscillospiraceae</taxon>
        <taxon>Anaerotruncus</taxon>
    </lineage>
</organism>
<dbReference type="SFLD" id="SFLDG01067">
    <property type="entry name" value="SPASM/twitch_domain_containing"/>
    <property type="match status" value="1"/>
</dbReference>
<dbReference type="EMBL" id="QXWK01000018">
    <property type="protein sequence ID" value="NBH62015.1"/>
    <property type="molecule type" value="Genomic_DNA"/>
</dbReference>
<keyword evidence="4" id="KW-0411">Iron-sulfur</keyword>
<name>A0A845QLM6_9FIRM</name>
<evidence type="ECO:0000256" key="2">
    <source>
        <dbReference type="ARBA" id="ARBA00022723"/>
    </source>
</evidence>
<keyword evidence="1" id="KW-0949">S-adenosyl-L-methionine</keyword>
<dbReference type="AlphaFoldDB" id="A0A845QLM6"/>
<proteinExistence type="inferred from homology"/>
<dbReference type="Gene3D" id="3.20.20.70">
    <property type="entry name" value="Aldolase class I"/>
    <property type="match status" value="1"/>
</dbReference>